<proteinExistence type="predicted"/>
<evidence type="ECO:0000313" key="3">
    <source>
        <dbReference type="Proteomes" id="UP000503447"/>
    </source>
</evidence>
<accession>A0A6M5YZQ1</accession>
<protein>
    <recommendedName>
        <fullName evidence="4">Carboxypeptidase regulatory-like domain-containing protein</fullName>
    </recommendedName>
</protein>
<evidence type="ECO:0000256" key="1">
    <source>
        <dbReference type="SAM" id="MobiDB-lite"/>
    </source>
</evidence>
<organism evidence="2 3">
    <name type="scientific">Frigoriglobus tundricola</name>
    <dbReference type="NCBI Taxonomy" id="2774151"/>
    <lineage>
        <taxon>Bacteria</taxon>
        <taxon>Pseudomonadati</taxon>
        <taxon>Planctomycetota</taxon>
        <taxon>Planctomycetia</taxon>
        <taxon>Gemmatales</taxon>
        <taxon>Gemmataceae</taxon>
        <taxon>Frigoriglobus</taxon>
    </lineage>
</organism>
<dbReference type="KEGG" id="ftj:FTUN_6495"/>
<feature type="region of interest" description="Disordered" evidence="1">
    <location>
        <begin position="93"/>
        <end position="120"/>
    </location>
</feature>
<evidence type="ECO:0008006" key="4">
    <source>
        <dbReference type="Google" id="ProtNLM"/>
    </source>
</evidence>
<dbReference type="PROSITE" id="PS51257">
    <property type="entry name" value="PROKAR_LIPOPROTEIN"/>
    <property type="match status" value="1"/>
</dbReference>
<dbReference type="EMBL" id="CP053452">
    <property type="protein sequence ID" value="QJW98900.1"/>
    <property type="molecule type" value="Genomic_DNA"/>
</dbReference>
<dbReference type="Proteomes" id="UP000503447">
    <property type="component" value="Chromosome"/>
</dbReference>
<dbReference type="AlphaFoldDB" id="A0A6M5YZQ1"/>
<gene>
    <name evidence="2" type="ORF">FTUN_6495</name>
</gene>
<evidence type="ECO:0000313" key="2">
    <source>
        <dbReference type="EMBL" id="QJW98900.1"/>
    </source>
</evidence>
<sequence length="139" mass="14780">MNKLAFSTAAVLALSCASCGDTNRIYPVSGRVTYHGAPAAGATVFFYRQGGDPVNEHSVMGIVREDGSFELVCGSLGTGAPPGEYDVAIEWKPVSGQSKGRPQHGPDKLKGRYADPKRPGFRVTIKPERNVLAPFEVGD</sequence>
<dbReference type="RefSeq" id="WP_171473971.1">
    <property type="nucleotide sequence ID" value="NZ_CP053452.2"/>
</dbReference>
<feature type="compositionally biased region" description="Basic and acidic residues" evidence="1">
    <location>
        <begin position="104"/>
        <end position="118"/>
    </location>
</feature>
<reference evidence="3" key="1">
    <citation type="submission" date="2020-05" db="EMBL/GenBank/DDBJ databases">
        <title>Frigoriglobus tundricola gen. nov., sp. nov., a psychrotolerant cellulolytic planctomycete of the family Gemmataceae with two divergent copies of 16S rRNA gene.</title>
        <authorList>
            <person name="Kulichevskaya I.S."/>
            <person name="Ivanova A.A."/>
            <person name="Naumoff D.G."/>
            <person name="Beletsky A.V."/>
            <person name="Rijpstra W.I.C."/>
            <person name="Sinninghe Damste J.S."/>
            <person name="Mardanov A.V."/>
            <person name="Ravin N.V."/>
            <person name="Dedysh S.N."/>
        </authorList>
    </citation>
    <scope>NUCLEOTIDE SEQUENCE [LARGE SCALE GENOMIC DNA]</scope>
    <source>
        <strain evidence="3">PL17</strain>
    </source>
</reference>
<keyword evidence="3" id="KW-1185">Reference proteome</keyword>
<name>A0A6M5YZQ1_9BACT</name>